<proteinExistence type="predicted"/>
<dbReference type="AlphaFoldDB" id="A0A8X7TEC0"/>
<protein>
    <submittedName>
        <fullName evidence="2">Uncharacterized protein</fullName>
    </submittedName>
</protein>
<feature type="region of interest" description="Disordered" evidence="1">
    <location>
        <begin position="1"/>
        <end position="21"/>
    </location>
</feature>
<evidence type="ECO:0000313" key="3">
    <source>
        <dbReference type="Proteomes" id="UP000590412"/>
    </source>
</evidence>
<sequence>MTIRQWALNYPEVNPDSNSDSAEDIKLALELSRTDACTSGLPVETGDIVEEDNEVDEELKHALELSSIEH</sequence>
<dbReference type="Proteomes" id="UP000590412">
    <property type="component" value="Unassembled WGS sequence"/>
</dbReference>
<name>A0A8X7TEC0_CANPA</name>
<comment type="caution">
    <text evidence="2">The sequence shown here is derived from an EMBL/GenBank/DDBJ whole genome shotgun (WGS) entry which is preliminary data.</text>
</comment>
<organism evidence="2 3">
    <name type="scientific">Candida parapsilosis</name>
    <name type="common">Yeast</name>
    <dbReference type="NCBI Taxonomy" id="5480"/>
    <lineage>
        <taxon>Eukaryota</taxon>
        <taxon>Fungi</taxon>
        <taxon>Dikarya</taxon>
        <taxon>Ascomycota</taxon>
        <taxon>Saccharomycotina</taxon>
        <taxon>Pichiomycetes</taxon>
        <taxon>Debaryomycetaceae</taxon>
        <taxon>Candida/Lodderomyces clade</taxon>
        <taxon>Candida</taxon>
    </lineage>
</organism>
<dbReference type="EMBL" id="JABWAB010000001">
    <property type="protein sequence ID" value="KAF6059701.1"/>
    <property type="molecule type" value="Genomic_DNA"/>
</dbReference>
<evidence type="ECO:0000313" key="2">
    <source>
        <dbReference type="EMBL" id="KAF6059701.1"/>
    </source>
</evidence>
<reference evidence="2" key="1">
    <citation type="submission" date="2020-03" db="EMBL/GenBank/DDBJ databases">
        <title>FDA dAtabase for Regulatory Grade micrObial Sequences (FDA-ARGOS): Supporting development and validation of Infectious Disease Dx tests.</title>
        <authorList>
            <person name="Campos J."/>
            <person name="Goldberg B."/>
            <person name="Tallon L."/>
            <person name="Sadzewicz L."/>
            <person name="Vavikolanu K."/>
            <person name="Mehta A."/>
            <person name="Aluvathingal J."/>
            <person name="Nadendla S."/>
            <person name="Nandy P."/>
            <person name="Geyer C."/>
            <person name="Yan Y."/>
            <person name="Sichtig H."/>
        </authorList>
    </citation>
    <scope>NUCLEOTIDE SEQUENCE [LARGE SCALE GENOMIC DNA]</scope>
    <source>
        <strain evidence="2">FDAARGOS_652</strain>
    </source>
</reference>
<gene>
    <name evidence="2" type="ORF">FOB60_001283</name>
</gene>
<accession>A0A8X7TEC0</accession>
<evidence type="ECO:0000256" key="1">
    <source>
        <dbReference type="SAM" id="MobiDB-lite"/>
    </source>
</evidence>